<evidence type="ECO:0000313" key="4">
    <source>
        <dbReference type="Proteomes" id="UP000233387"/>
    </source>
</evidence>
<feature type="domain" description="Transposase InsH N-terminal" evidence="2">
    <location>
        <begin position="21"/>
        <end position="114"/>
    </location>
</feature>
<proteinExistence type="predicted"/>
<organism evidence="3 4">
    <name type="scientific">Raineya orbicola</name>
    <dbReference type="NCBI Taxonomy" id="2016530"/>
    <lineage>
        <taxon>Bacteria</taxon>
        <taxon>Pseudomonadati</taxon>
        <taxon>Bacteroidota</taxon>
        <taxon>Cytophagia</taxon>
        <taxon>Cytophagales</taxon>
        <taxon>Raineyaceae</taxon>
        <taxon>Raineya</taxon>
    </lineage>
</organism>
<evidence type="ECO:0000259" key="2">
    <source>
        <dbReference type="Pfam" id="PF05598"/>
    </source>
</evidence>
<sequence>MLPKKTPVNQLSLFFSFADTPNQKHPLYILANQINWSIFEQAFEPLYSASTGRPAKPIRLMVGLLMLKHIRNISDESVVEQWSENIYYQYFCGETSFVAGYPCEASELVHFRKRIGEKGIELILQESIRVNGQDSQDEQVSVDTTTGKEYQFSNGR</sequence>
<evidence type="ECO:0000313" key="3">
    <source>
        <dbReference type="EMBL" id="PKQ66203.1"/>
    </source>
</evidence>
<dbReference type="PANTHER" id="PTHR33803:SF3">
    <property type="entry name" value="BLL1974 PROTEIN"/>
    <property type="match status" value="1"/>
</dbReference>
<feature type="region of interest" description="Disordered" evidence="1">
    <location>
        <begin position="134"/>
        <end position="156"/>
    </location>
</feature>
<dbReference type="Proteomes" id="UP000233387">
    <property type="component" value="Unassembled WGS sequence"/>
</dbReference>
<dbReference type="AlphaFoldDB" id="A0A2N3I7H5"/>
<gene>
    <name evidence="3" type="ORF">Rain11_2441</name>
</gene>
<evidence type="ECO:0000256" key="1">
    <source>
        <dbReference type="SAM" id="MobiDB-lite"/>
    </source>
</evidence>
<dbReference type="InterPro" id="IPR008490">
    <property type="entry name" value="Transposase_InsH_N"/>
</dbReference>
<accession>A0A2N3I7H5</accession>
<comment type="caution">
    <text evidence="3">The sequence shown here is derived from an EMBL/GenBank/DDBJ whole genome shotgun (WGS) entry which is preliminary data.</text>
</comment>
<name>A0A2N3I7H5_9BACT</name>
<protein>
    <submittedName>
        <fullName evidence="3">Transposase domain</fullName>
    </submittedName>
</protein>
<reference evidence="3 4" key="1">
    <citation type="submission" date="2017-06" db="EMBL/GenBank/DDBJ databases">
        <title>Raineya orbicola gen. nov., sp. nov. a slightly thermophilic bacterium of the phylum Bacteroidetes and the description of Raineyaceae fam. nov.</title>
        <authorList>
            <person name="Albuquerque L."/>
            <person name="Polonia A.R.M."/>
            <person name="Barroso C."/>
            <person name="Froufe H.J.C."/>
            <person name="Lage O."/>
            <person name="Lobo-Da-Cunha A."/>
            <person name="Egas C."/>
            <person name="Da Costa M.S."/>
        </authorList>
    </citation>
    <scope>NUCLEOTIDE SEQUENCE [LARGE SCALE GENOMIC DNA]</scope>
    <source>
        <strain evidence="3 4">SPSPC-11</strain>
    </source>
</reference>
<dbReference type="EMBL" id="NKXO01000051">
    <property type="protein sequence ID" value="PKQ66203.1"/>
    <property type="molecule type" value="Genomic_DNA"/>
</dbReference>
<dbReference type="PANTHER" id="PTHR33803">
    <property type="entry name" value="IS1478 TRANSPOSASE"/>
    <property type="match status" value="1"/>
</dbReference>
<keyword evidence="4" id="KW-1185">Reference proteome</keyword>
<dbReference type="Pfam" id="PF05598">
    <property type="entry name" value="DUF772"/>
    <property type="match status" value="1"/>
</dbReference>